<dbReference type="Proteomes" id="UP000320582">
    <property type="component" value="Unassembled WGS sequence"/>
</dbReference>
<comment type="caution">
    <text evidence="20">The sequence shown here is derived from an EMBL/GenBank/DDBJ whole genome shotgun (WGS) entry which is preliminary data.</text>
</comment>
<keyword evidence="14" id="KW-0443">Lipid metabolism</keyword>
<evidence type="ECO:0000313" key="21">
    <source>
        <dbReference type="Proteomes" id="UP000320582"/>
    </source>
</evidence>
<keyword evidence="8" id="KW-1003">Cell membrane</keyword>
<dbReference type="GO" id="GO:0004605">
    <property type="term" value="F:phosphatidate cytidylyltransferase activity"/>
    <property type="evidence" value="ECO:0007669"/>
    <property type="project" value="UniProtKB-EC"/>
</dbReference>
<evidence type="ECO:0000256" key="2">
    <source>
        <dbReference type="ARBA" id="ARBA00004651"/>
    </source>
</evidence>
<dbReference type="PROSITE" id="PS01315">
    <property type="entry name" value="CDS"/>
    <property type="match status" value="1"/>
</dbReference>
<reference evidence="20 21" key="1">
    <citation type="submission" date="2019-06" db="EMBL/GenBank/DDBJ databases">
        <title>Genomic Encyclopedia of Archaeal and Bacterial Type Strains, Phase II (KMG-II): from individual species to whole genera.</title>
        <authorList>
            <person name="Goeker M."/>
        </authorList>
    </citation>
    <scope>NUCLEOTIDE SEQUENCE [LARGE SCALE GENOMIC DNA]</scope>
    <source>
        <strain evidence="20 21">DSM 18423</strain>
    </source>
</reference>
<accession>A0A543KBN5</accession>
<evidence type="ECO:0000256" key="1">
    <source>
        <dbReference type="ARBA" id="ARBA00001698"/>
    </source>
</evidence>
<keyword evidence="15 19" id="KW-0472">Membrane</keyword>
<evidence type="ECO:0000256" key="7">
    <source>
        <dbReference type="ARBA" id="ARBA00019373"/>
    </source>
</evidence>
<evidence type="ECO:0000256" key="16">
    <source>
        <dbReference type="ARBA" id="ARBA00023209"/>
    </source>
</evidence>
<keyword evidence="13 19" id="KW-1133">Transmembrane helix</keyword>
<evidence type="ECO:0000256" key="10">
    <source>
        <dbReference type="ARBA" id="ARBA00022679"/>
    </source>
</evidence>
<comment type="subcellular location">
    <subcellularLocation>
        <location evidence="2">Cell membrane</location>
        <topology evidence="2">Multi-pass membrane protein</topology>
    </subcellularLocation>
</comment>
<dbReference type="GO" id="GO:0016024">
    <property type="term" value="P:CDP-diacylglycerol biosynthetic process"/>
    <property type="evidence" value="ECO:0007669"/>
    <property type="project" value="UniProtKB-UniPathway"/>
</dbReference>
<comment type="pathway">
    <text evidence="4">Lipid metabolism.</text>
</comment>
<evidence type="ECO:0000256" key="6">
    <source>
        <dbReference type="ARBA" id="ARBA00012487"/>
    </source>
</evidence>
<dbReference type="InterPro" id="IPR000374">
    <property type="entry name" value="PC_trans"/>
</dbReference>
<protein>
    <recommendedName>
        <fullName evidence="7 18">Phosphatidate cytidylyltransferase</fullName>
        <ecNumber evidence="6 18">2.7.7.41</ecNumber>
    </recommendedName>
</protein>
<evidence type="ECO:0000256" key="17">
    <source>
        <dbReference type="ARBA" id="ARBA00023264"/>
    </source>
</evidence>
<keyword evidence="16" id="KW-0594">Phospholipid biosynthesis</keyword>
<keyword evidence="11 18" id="KW-0812">Transmembrane</keyword>
<feature type="transmembrane region" description="Helical" evidence="19">
    <location>
        <begin position="20"/>
        <end position="49"/>
    </location>
</feature>
<feature type="transmembrane region" description="Helical" evidence="19">
    <location>
        <begin position="174"/>
        <end position="207"/>
    </location>
</feature>
<name>A0A543KBN5_9RHOB</name>
<feature type="transmembrane region" description="Helical" evidence="19">
    <location>
        <begin position="244"/>
        <end position="265"/>
    </location>
</feature>
<feature type="transmembrane region" description="Helical" evidence="19">
    <location>
        <begin position="107"/>
        <end position="126"/>
    </location>
</feature>
<dbReference type="GO" id="GO:0005886">
    <property type="term" value="C:plasma membrane"/>
    <property type="evidence" value="ECO:0007669"/>
    <property type="project" value="UniProtKB-SubCell"/>
</dbReference>
<evidence type="ECO:0000256" key="12">
    <source>
        <dbReference type="ARBA" id="ARBA00022695"/>
    </source>
</evidence>
<organism evidence="20 21">
    <name type="scientific">Roseinatronobacter monicus</name>
    <dbReference type="NCBI Taxonomy" id="393481"/>
    <lineage>
        <taxon>Bacteria</taxon>
        <taxon>Pseudomonadati</taxon>
        <taxon>Pseudomonadota</taxon>
        <taxon>Alphaproteobacteria</taxon>
        <taxon>Rhodobacterales</taxon>
        <taxon>Paracoccaceae</taxon>
        <taxon>Roseinatronobacter</taxon>
    </lineage>
</organism>
<evidence type="ECO:0000256" key="3">
    <source>
        <dbReference type="ARBA" id="ARBA00005119"/>
    </source>
</evidence>
<evidence type="ECO:0000313" key="20">
    <source>
        <dbReference type="EMBL" id="TQM92493.1"/>
    </source>
</evidence>
<keyword evidence="17" id="KW-1208">Phospholipid metabolism</keyword>
<feature type="transmembrane region" description="Helical" evidence="19">
    <location>
        <begin position="132"/>
        <end position="153"/>
    </location>
</feature>
<keyword evidence="10 18" id="KW-0808">Transferase</keyword>
<comment type="similarity">
    <text evidence="5 18">Belongs to the CDS family.</text>
</comment>
<sequence>MSGQSGSFTDLRDRSVSGALMALVGIGAVWAGGLWFTVLVCALCGLMVWELTKMLDSAAPFGKAEGAGGTAAVALLVFWLQLSGGLLLGALALSALLFAWRFPKDRGIAAAYLALILFAGLGLIALRDSFGWVWVLWLVLLVIGSDVAGYFAGRLLGGPKLWPRVSPKKTWSGTVAGWVLAVVIGFVFMSILGAGIGLVLISVLVAMAGQAGDIAESAIKRYAGVKDSSNLIPGHGGVMDRFDAMIAAALMMLVLTETGLIALILI</sequence>
<feature type="transmembrane region" description="Helical" evidence="19">
    <location>
        <begin position="69"/>
        <end position="100"/>
    </location>
</feature>
<comment type="pathway">
    <text evidence="3 18">Phospholipid metabolism; CDP-diacylglycerol biosynthesis; CDP-diacylglycerol from sn-glycerol 3-phosphate: step 3/3.</text>
</comment>
<evidence type="ECO:0000256" key="4">
    <source>
        <dbReference type="ARBA" id="ARBA00005189"/>
    </source>
</evidence>
<evidence type="ECO:0000256" key="14">
    <source>
        <dbReference type="ARBA" id="ARBA00023098"/>
    </source>
</evidence>
<keyword evidence="9" id="KW-0444">Lipid biosynthesis</keyword>
<proteinExistence type="inferred from homology"/>
<evidence type="ECO:0000256" key="13">
    <source>
        <dbReference type="ARBA" id="ARBA00022989"/>
    </source>
</evidence>
<dbReference type="OrthoDB" id="9799199at2"/>
<keyword evidence="12 18" id="KW-0548">Nucleotidyltransferase</keyword>
<dbReference type="RefSeq" id="WP_142080188.1">
    <property type="nucleotide sequence ID" value="NZ_VFPT01000001.1"/>
</dbReference>
<evidence type="ECO:0000256" key="11">
    <source>
        <dbReference type="ARBA" id="ARBA00022692"/>
    </source>
</evidence>
<dbReference type="Pfam" id="PF01148">
    <property type="entry name" value="CTP_transf_1"/>
    <property type="match status" value="1"/>
</dbReference>
<gene>
    <name evidence="20" type="ORF">BD293_1101</name>
</gene>
<dbReference type="EMBL" id="VFPT01000001">
    <property type="protein sequence ID" value="TQM92493.1"/>
    <property type="molecule type" value="Genomic_DNA"/>
</dbReference>
<dbReference type="PANTHER" id="PTHR46382:SF1">
    <property type="entry name" value="PHOSPHATIDATE CYTIDYLYLTRANSFERASE"/>
    <property type="match status" value="1"/>
</dbReference>
<evidence type="ECO:0000256" key="5">
    <source>
        <dbReference type="ARBA" id="ARBA00010185"/>
    </source>
</evidence>
<comment type="catalytic activity">
    <reaction evidence="1 18">
        <text>a 1,2-diacyl-sn-glycero-3-phosphate + CTP + H(+) = a CDP-1,2-diacyl-sn-glycerol + diphosphate</text>
        <dbReference type="Rhea" id="RHEA:16229"/>
        <dbReference type="ChEBI" id="CHEBI:15378"/>
        <dbReference type="ChEBI" id="CHEBI:33019"/>
        <dbReference type="ChEBI" id="CHEBI:37563"/>
        <dbReference type="ChEBI" id="CHEBI:58332"/>
        <dbReference type="ChEBI" id="CHEBI:58608"/>
        <dbReference type="EC" id="2.7.7.41"/>
    </reaction>
</comment>
<dbReference type="AlphaFoldDB" id="A0A543KBN5"/>
<dbReference type="UniPathway" id="UPA00557">
    <property type="reaction ID" value="UER00614"/>
</dbReference>
<evidence type="ECO:0000256" key="8">
    <source>
        <dbReference type="ARBA" id="ARBA00022475"/>
    </source>
</evidence>
<dbReference type="PANTHER" id="PTHR46382">
    <property type="entry name" value="PHOSPHATIDATE CYTIDYLYLTRANSFERASE"/>
    <property type="match status" value="1"/>
</dbReference>
<evidence type="ECO:0000256" key="18">
    <source>
        <dbReference type="RuleBase" id="RU003938"/>
    </source>
</evidence>
<keyword evidence="21" id="KW-1185">Reference proteome</keyword>
<evidence type="ECO:0000256" key="15">
    <source>
        <dbReference type="ARBA" id="ARBA00023136"/>
    </source>
</evidence>
<dbReference type="EC" id="2.7.7.41" evidence="6 18"/>
<evidence type="ECO:0000256" key="9">
    <source>
        <dbReference type="ARBA" id="ARBA00022516"/>
    </source>
</evidence>
<evidence type="ECO:0000256" key="19">
    <source>
        <dbReference type="SAM" id="Phobius"/>
    </source>
</evidence>